<dbReference type="GO" id="GO:0006355">
    <property type="term" value="P:regulation of DNA-templated transcription"/>
    <property type="evidence" value="ECO:0007669"/>
    <property type="project" value="TreeGrafter"/>
</dbReference>
<dbReference type="Pfam" id="PF00628">
    <property type="entry name" value="PHD"/>
    <property type="match status" value="1"/>
</dbReference>
<feature type="domain" description="JmjN" evidence="8">
    <location>
        <begin position="38"/>
        <end position="79"/>
    </location>
</feature>
<dbReference type="SMART" id="SM00249">
    <property type="entry name" value="PHD"/>
    <property type="match status" value="1"/>
</dbReference>
<comment type="caution">
    <text evidence="9">The sequence shown here is derived from an EMBL/GenBank/DDBJ whole genome shotgun (WGS) entry which is preliminary data.</text>
</comment>
<dbReference type="InterPro" id="IPR001606">
    <property type="entry name" value="ARID_dom"/>
</dbReference>
<evidence type="ECO:0000256" key="4">
    <source>
        <dbReference type="ARBA" id="ARBA00023004"/>
    </source>
</evidence>
<keyword evidence="10" id="KW-1185">Reference proteome</keyword>
<dbReference type="PROSITE" id="PS01359">
    <property type="entry name" value="ZF_PHD_1"/>
    <property type="match status" value="1"/>
</dbReference>
<dbReference type="InterPro" id="IPR011011">
    <property type="entry name" value="Znf_FYVE_PHD"/>
</dbReference>
<dbReference type="PANTHER" id="PTHR10694">
    <property type="entry name" value="LYSINE-SPECIFIC DEMETHYLASE"/>
    <property type="match status" value="1"/>
</dbReference>
<evidence type="ECO:0000256" key="3">
    <source>
        <dbReference type="ARBA" id="ARBA00022833"/>
    </source>
</evidence>
<dbReference type="InterPro" id="IPR013083">
    <property type="entry name" value="Znf_RING/FYVE/PHD"/>
</dbReference>
<evidence type="ECO:0000256" key="5">
    <source>
        <dbReference type="PROSITE-ProRule" id="PRU00146"/>
    </source>
</evidence>
<proteinExistence type="predicted"/>
<dbReference type="AlphaFoldDB" id="A0A8E0S164"/>
<dbReference type="EMBL" id="LUCM01005036">
    <property type="protein sequence ID" value="KAA0193429.1"/>
    <property type="molecule type" value="Genomic_DNA"/>
</dbReference>
<dbReference type="InterPro" id="IPR019786">
    <property type="entry name" value="Zinc_finger_PHD-type_CS"/>
</dbReference>
<dbReference type="PROSITE" id="PS51257">
    <property type="entry name" value="PROKAR_LIPOPROTEIN"/>
    <property type="match status" value="1"/>
</dbReference>
<dbReference type="SUPFAM" id="SSF46774">
    <property type="entry name" value="ARID-like"/>
    <property type="match status" value="1"/>
</dbReference>
<dbReference type="InterPro" id="IPR003349">
    <property type="entry name" value="JmjN"/>
</dbReference>
<dbReference type="SMART" id="SM01014">
    <property type="entry name" value="ARID"/>
    <property type="match status" value="1"/>
</dbReference>
<organism evidence="9 10">
    <name type="scientific">Fasciolopsis buskii</name>
    <dbReference type="NCBI Taxonomy" id="27845"/>
    <lineage>
        <taxon>Eukaryota</taxon>
        <taxon>Metazoa</taxon>
        <taxon>Spiralia</taxon>
        <taxon>Lophotrochozoa</taxon>
        <taxon>Platyhelminthes</taxon>
        <taxon>Trematoda</taxon>
        <taxon>Digenea</taxon>
        <taxon>Plagiorchiida</taxon>
        <taxon>Echinostomata</taxon>
        <taxon>Echinostomatoidea</taxon>
        <taxon>Fasciolidae</taxon>
        <taxon>Fasciolopsis</taxon>
    </lineage>
</organism>
<dbReference type="GO" id="GO:0000785">
    <property type="term" value="C:chromatin"/>
    <property type="evidence" value="ECO:0007669"/>
    <property type="project" value="TreeGrafter"/>
</dbReference>
<dbReference type="Pfam" id="PF02375">
    <property type="entry name" value="JmjN"/>
    <property type="match status" value="1"/>
</dbReference>
<dbReference type="FunFam" id="1.10.150.60:FF:000016">
    <property type="entry name" value="Putative Lysine-specific demethylase 5B"/>
    <property type="match status" value="1"/>
</dbReference>
<name>A0A8E0S164_9TREM</name>
<dbReference type="PANTHER" id="PTHR10694:SF33">
    <property type="entry name" value="LYSINE-SPECIFIC DEMETHYLASE 5"/>
    <property type="match status" value="1"/>
</dbReference>
<dbReference type="InterPro" id="IPR001965">
    <property type="entry name" value="Znf_PHD"/>
</dbReference>
<sequence length="407" mass="46206">MRLSFLPPAGLTSLYIQILSISACNMGGSFTFVPPPEAPVFRPTEDEFRDPLEYLMKIRHIGTKTGICKIIPPKSWNPPFAVNMKEFSFTPRIQRLYELEAHSRIKLNFISRLYKFFRTQGGDKIRVPSIGGRFLDLHALHKEVRSAGGYEKICHDHSWASIAEKLGYQSRHANSIRTNYEKLLLAFDNLLFSDPSTDKELEAIGTSTRRELRNLQFFGPGPKAAVPVLGTGENEDSVNDCLLVIAGRASASDRPDRHIDDYLCRICSRGDDEDNLLVCDTDTCQACYHTYCLKPPLRSVPKCQWKCPDCIRSMCLEPPEPYGFPQSSKSYSLHEFGVMADEFKSKYFGKPCTVSASFLRNAIIFCIANFPWHCSYARRLLHRGARSVTERGGPDYPSHTTFSWMQF</sequence>
<feature type="domain" description="ARID" evidence="7">
    <location>
        <begin position="103"/>
        <end position="192"/>
    </location>
</feature>
<dbReference type="GO" id="GO:0034647">
    <property type="term" value="F:histone H3K4me/H3K4me2/H3K4me3 demethylase activity"/>
    <property type="evidence" value="ECO:0007669"/>
    <property type="project" value="TreeGrafter"/>
</dbReference>
<evidence type="ECO:0000259" key="7">
    <source>
        <dbReference type="PROSITE" id="PS51011"/>
    </source>
</evidence>
<dbReference type="Proteomes" id="UP000728185">
    <property type="component" value="Unassembled WGS sequence"/>
</dbReference>
<dbReference type="InterPro" id="IPR036431">
    <property type="entry name" value="ARID_dom_sf"/>
</dbReference>
<dbReference type="GO" id="GO:0008270">
    <property type="term" value="F:zinc ion binding"/>
    <property type="evidence" value="ECO:0007669"/>
    <property type="project" value="UniProtKB-KW"/>
</dbReference>
<evidence type="ECO:0000256" key="1">
    <source>
        <dbReference type="ARBA" id="ARBA00022723"/>
    </source>
</evidence>
<evidence type="ECO:0000313" key="10">
    <source>
        <dbReference type="Proteomes" id="UP000728185"/>
    </source>
</evidence>
<dbReference type="SMART" id="SM00545">
    <property type="entry name" value="JmjN"/>
    <property type="match status" value="1"/>
</dbReference>
<evidence type="ECO:0000259" key="8">
    <source>
        <dbReference type="PROSITE" id="PS51183"/>
    </source>
</evidence>
<dbReference type="GO" id="GO:0003677">
    <property type="term" value="F:DNA binding"/>
    <property type="evidence" value="ECO:0007669"/>
    <property type="project" value="InterPro"/>
</dbReference>
<feature type="domain" description="PHD-type" evidence="6">
    <location>
        <begin position="261"/>
        <end position="313"/>
    </location>
</feature>
<dbReference type="SMART" id="SM00501">
    <property type="entry name" value="BRIGHT"/>
    <property type="match status" value="1"/>
</dbReference>
<dbReference type="PROSITE" id="PS50016">
    <property type="entry name" value="ZF_PHD_2"/>
    <property type="match status" value="1"/>
</dbReference>
<accession>A0A8E0S164</accession>
<keyword evidence="2 5" id="KW-0863">Zinc-finger</keyword>
<evidence type="ECO:0000259" key="6">
    <source>
        <dbReference type="PROSITE" id="PS50016"/>
    </source>
</evidence>
<dbReference type="SUPFAM" id="SSF57903">
    <property type="entry name" value="FYVE/PHD zinc finger"/>
    <property type="match status" value="1"/>
</dbReference>
<keyword evidence="3" id="KW-0862">Zinc</keyword>
<keyword evidence="1" id="KW-0479">Metal-binding</keyword>
<dbReference type="PROSITE" id="PS51183">
    <property type="entry name" value="JMJN"/>
    <property type="match status" value="1"/>
</dbReference>
<dbReference type="PROSITE" id="PS51011">
    <property type="entry name" value="ARID"/>
    <property type="match status" value="1"/>
</dbReference>
<dbReference type="Gene3D" id="3.30.40.10">
    <property type="entry name" value="Zinc/RING finger domain, C3HC4 (zinc finger)"/>
    <property type="match status" value="1"/>
</dbReference>
<gene>
    <name evidence="9" type="ORF">FBUS_02448</name>
</gene>
<evidence type="ECO:0000256" key="2">
    <source>
        <dbReference type="ARBA" id="ARBA00022771"/>
    </source>
</evidence>
<dbReference type="GO" id="GO:0005634">
    <property type="term" value="C:nucleus"/>
    <property type="evidence" value="ECO:0007669"/>
    <property type="project" value="TreeGrafter"/>
</dbReference>
<evidence type="ECO:0000313" key="9">
    <source>
        <dbReference type="EMBL" id="KAA0193429.1"/>
    </source>
</evidence>
<protein>
    <submittedName>
        <fullName evidence="9">Lysine-specific demethylase 5A</fullName>
    </submittedName>
</protein>
<dbReference type="Pfam" id="PF01388">
    <property type="entry name" value="ARID"/>
    <property type="match status" value="1"/>
</dbReference>
<dbReference type="InterPro" id="IPR019787">
    <property type="entry name" value="Znf_PHD-finger"/>
</dbReference>
<reference evidence="9" key="1">
    <citation type="submission" date="2019-05" db="EMBL/GenBank/DDBJ databases">
        <title>Annotation for the trematode Fasciolopsis buski.</title>
        <authorList>
            <person name="Choi Y.-J."/>
        </authorList>
    </citation>
    <scope>NUCLEOTIDE SEQUENCE</scope>
    <source>
        <strain evidence="9">HT</strain>
        <tissue evidence="9">Whole worm</tissue>
    </source>
</reference>
<dbReference type="CDD" id="cd15543">
    <property type="entry name" value="PHD_RSF1"/>
    <property type="match status" value="1"/>
</dbReference>
<dbReference type="OrthoDB" id="1678912at2759"/>
<keyword evidence="4" id="KW-0408">Iron</keyword>
<dbReference type="Gene3D" id="1.10.150.60">
    <property type="entry name" value="ARID DNA-binding domain"/>
    <property type="match status" value="1"/>
</dbReference>
<dbReference type="CDD" id="cd16100">
    <property type="entry name" value="ARID"/>
    <property type="match status" value="1"/>
</dbReference>